<dbReference type="EMBL" id="JANPWB010000006">
    <property type="protein sequence ID" value="KAJ1178055.1"/>
    <property type="molecule type" value="Genomic_DNA"/>
</dbReference>
<feature type="region of interest" description="Disordered" evidence="1">
    <location>
        <begin position="164"/>
        <end position="183"/>
    </location>
</feature>
<evidence type="ECO:0000313" key="2">
    <source>
        <dbReference type="EMBL" id="KAJ1178055.1"/>
    </source>
</evidence>
<organism evidence="2 3">
    <name type="scientific">Pleurodeles waltl</name>
    <name type="common">Iberian ribbed newt</name>
    <dbReference type="NCBI Taxonomy" id="8319"/>
    <lineage>
        <taxon>Eukaryota</taxon>
        <taxon>Metazoa</taxon>
        <taxon>Chordata</taxon>
        <taxon>Craniata</taxon>
        <taxon>Vertebrata</taxon>
        <taxon>Euteleostomi</taxon>
        <taxon>Amphibia</taxon>
        <taxon>Batrachia</taxon>
        <taxon>Caudata</taxon>
        <taxon>Salamandroidea</taxon>
        <taxon>Salamandridae</taxon>
        <taxon>Pleurodelinae</taxon>
        <taxon>Pleurodeles</taxon>
    </lineage>
</organism>
<keyword evidence="3" id="KW-1185">Reference proteome</keyword>
<comment type="caution">
    <text evidence="2">The sequence shown here is derived from an EMBL/GenBank/DDBJ whole genome shotgun (WGS) entry which is preliminary data.</text>
</comment>
<dbReference type="InterPro" id="IPR000048">
    <property type="entry name" value="IQ_motif_EF-hand-BS"/>
</dbReference>
<protein>
    <recommendedName>
        <fullName evidence="4">IQ domain-containing protein C</fullName>
    </recommendedName>
</protein>
<gene>
    <name evidence="2" type="ORF">NDU88_003304</name>
</gene>
<accession>A0AAV7TNN3</accession>
<dbReference type="Pfam" id="PF00612">
    <property type="entry name" value="IQ"/>
    <property type="match status" value="1"/>
</dbReference>
<dbReference type="AlphaFoldDB" id="A0AAV7TNN3"/>
<sequence>MEASETTKRVMVLQAHVRGFLVRRRFQRLQQEYSDIVQEIEGSSAWLSWTRSFMPRPQFSRAFKGHPLNEQKLVSEGSGILGVVQDLHCPSQTEKSEKEVVKDADPLCQLGTQDNNFPQKDEDVPRLCQEGDAAVSHQDRNDPGAGACERTDWLHCSTGSSDWTSSFAETEPNSGCRALPLRDGGDDLPRSLSDLRHYRSHLAMEMLWLQQAIASRKNYLILKQRLGTSEQ</sequence>
<dbReference type="InterPro" id="IPR042506">
    <property type="entry name" value="IQCC"/>
</dbReference>
<dbReference type="PANTHER" id="PTHR16049:SF8">
    <property type="entry name" value="IQ DOMAIN-CONTAINING PROTEIN C"/>
    <property type="match status" value="1"/>
</dbReference>
<evidence type="ECO:0000256" key="1">
    <source>
        <dbReference type="SAM" id="MobiDB-lite"/>
    </source>
</evidence>
<dbReference type="PANTHER" id="PTHR16049">
    <property type="entry name" value="IQ DOMAIN-CONTAINING PROTEIN C"/>
    <property type="match status" value="1"/>
</dbReference>
<feature type="compositionally biased region" description="Polar residues" evidence="1">
    <location>
        <begin position="164"/>
        <end position="173"/>
    </location>
</feature>
<evidence type="ECO:0008006" key="4">
    <source>
        <dbReference type="Google" id="ProtNLM"/>
    </source>
</evidence>
<reference evidence="2" key="1">
    <citation type="journal article" date="2022" name="bioRxiv">
        <title>Sequencing and chromosome-scale assembly of the giantPleurodeles waltlgenome.</title>
        <authorList>
            <person name="Brown T."/>
            <person name="Elewa A."/>
            <person name="Iarovenko S."/>
            <person name="Subramanian E."/>
            <person name="Araus A.J."/>
            <person name="Petzold A."/>
            <person name="Susuki M."/>
            <person name="Suzuki K.-i.T."/>
            <person name="Hayashi T."/>
            <person name="Toyoda A."/>
            <person name="Oliveira C."/>
            <person name="Osipova E."/>
            <person name="Leigh N.D."/>
            <person name="Simon A."/>
            <person name="Yun M.H."/>
        </authorList>
    </citation>
    <scope>NUCLEOTIDE SEQUENCE</scope>
    <source>
        <strain evidence="2">20211129_DDA</strain>
        <tissue evidence="2">Liver</tissue>
    </source>
</reference>
<dbReference type="PROSITE" id="PS50096">
    <property type="entry name" value="IQ"/>
    <property type="match status" value="1"/>
</dbReference>
<evidence type="ECO:0000313" key="3">
    <source>
        <dbReference type="Proteomes" id="UP001066276"/>
    </source>
</evidence>
<dbReference type="Proteomes" id="UP001066276">
    <property type="component" value="Chromosome 3_2"/>
</dbReference>
<proteinExistence type="predicted"/>
<dbReference type="SMART" id="SM00015">
    <property type="entry name" value="IQ"/>
    <property type="match status" value="1"/>
</dbReference>
<name>A0AAV7TNN3_PLEWA</name>